<gene>
    <name evidence="3" type="ORF">AA0114_g9373</name>
</gene>
<protein>
    <recommendedName>
        <fullName evidence="2">F-box domain-containing protein</fullName>
    </recommendedName>
</protein>
<feature type="domain" description="F-box" evidence="2">
    <location>
        <begin position="49"/>
        <end position="95"/>
    </location>
</feature>
<dbReference type="AlphaFoldDB" id="A0A4Q4M872"/>
<reference evidence="4" key="1">
    <citation type="journal article" date="2019" name="bioRxiv">
        <title>Genomics, evolutionary history and diagnostics of the Alternaria alternata species group including apple and Asian pear pathotypes.</title>
        <authorList>
            <person name="Armitage A.D."/>
            <person name="Cockerton H.M."/>
            <person name="Sreenivasaprasad S."/>
            <person name="Woodhall J.W."/>
            <person name="Lane C.R."/>
            <person name="Harrison R.J."/>
            <person name="Clarkson J.P."/>
        </authorList>
    </citation>
    <scope>NUCLEOTIDE SEQUENCE [LARGE SCALE GENOMIC DNA]</scope>
    <source>
        <strain evidence="4">FERA 1082</strain>
    </source>
</reference>
<feature type="region of interest" description="Disordered" evidence="1">
    <location>
        <begin position="222"/>
        <end position="242"/>
    </location>
</feature>
<accession>A0A4Q4M872</accession>
<organism evidence="3 4">
    <name type="scientific">Alternaria tenuissima</name>
    <dbReference type="NCBI Taxonomy" id="119927"/>
    <lineage>
        <taxon>Eukaryota</taxon>
        <taxon>Fungi</taxon>
        <taxon>Dikarya</taxon>
        <taxon>Ascomycota</taxon>
        <taxon>Pezizomycotina</taxon>
        <taxon>Dothideomycetes</taxon>
        <taxon>Pleosporomycetidae</taxon>
        <taxon>Pleosporales</taxon>
        <taxon>Pleosporineae</taxon>
        <taxon>Pleosporaceae</taxon>
        <taxon>Alternaria</taxon>
        <taxon>Alternaria sect. Alternaria</taxon>
        <taxon>Alternaria alternata complex</taxon>
    </lineage>
</organism>
<evidence type="ECO:0000313" key="4">
    <source>
        <dbReference type="Proteomes" id="UP000292402"/>
    </source>
</evidence>
<dbReference type="Proteomes" id="UP000292402">
    <property type="component" value="Unassembled WGS sequence"/>
</dbReference>
<dbReference type="EMBL" id="PDXA01000036">
    <property type="protein sequence ID" value="RYN45120.1"/>
    <property type="molecule type" value="Genomic_DNA"/>
</dbReference>
<dbReference type="InterPro" id="IPR001810">
    <property type="entry name" value="F-box_dom"/>
</dbReference>
<dbReference type="PROSITE" id="PS50181">
    <property type="entry name" value="FBOX"/>
    <property type="match status" value="1"/>
</dbReference>
<sequence length="242" mass="27461">MSAYNTITLTPYEKATFYSVIEHDKLARHCPFDNGRHALELDYATAPDLGSLSRLPAELMEQVVLELDLASLLVWRRVSKRGMDFVACLIEWKKVTLIAPNTVRMAVGLHSHSTFSLAELYDALHQRTCGISDCSNSAKYISMGTLVRICETCFYPRVWRTIKSFAFNYYCARKVRTSEHTEENEKPLEKEVTAYKVRMDERIGFVEVGVLERRGRGIEGVPGKGINDGDLDRQWAGGSAWE</sequence>
<evidence type="ECO:0000259" key="2">
    <source>
        <dbReference type="PROSITE" id="PS50181"/>
    </source>
</evidence>
<evidence type="ECO:0000256" key="1">
    <source>
        <dbReference type="SAM" id="MobiDB-lite"/>
    </source>
</evidence>
<proteinExistence type="predicted"/>
<comment type="caution">
    <text evidence="3">The sequence shown here is derived from an EMBL/GenBank/DDBJ whole genome shotgun (WGS) entry which is preliminary data.</text>
</comment>
<name>A0A4Q4M872_9PLEO</name>
<evidence type="ECO:0000313" key="3">
    <source>
        <dbReference type="EMBL" id="RYN45120.1"/>
    </source>
</evidence>